<dbReference type="SUPFAM" id="SSF82199">
    <property type="entry name" value="SET domain"/>
    <property type="match status" value="1"/>
</dbReference>
<organism evidence="5 6">
    <name type="scientific">Desulfoluna limicola</name>
    <dbReference type="NCBI Taxonomy" id="2810562"/>
    <lineage>
        <taxon>Bacteria</taxon>
        <taxon>Pseudomonadati</taxon>
        <taxon>Thermodesulfobacteriota</taxon>
        <taxon>Desulfobacteria</taxon>
        <taxon>Desulfobacterales</taxon>
        <taxon>Desulfolunaceae</taxon>
        <taxon>Desulfoluna</taxon>
    </lineage>
</organism>
<dbReference type="InterPro" id="IPR003616">
    <property type="entry name" value="Post-SET_dom"/>
</dbReference>
<dbReference type="Proteomes" id="UP001320148">
    <property type="component" value="Chromosome"/>
</dbReference>
<gene>
    <name evidence="5" type="ORF">DSLASN_30790</name>
</gene>
<keyword evidence="1" id="KW-0808">Transferase</keyword>
<protein>
    <recommendedName>
        <fullName evidence="7">SET domain-containing protein</fullName>
    </recommendedName>
</protein>
<name>A0ABM7PIP6_9BACT</name>
<sequence>MQIYPYEMEEPTGYPTRKDFFVSTEGDEKGFGLFTRRPFKKGDQMARFTGEVLDEVRLHTLQISPTKHLHDPHFVGYLLHSCDPNVALDMEKLTMIALKDIGAGAALTMDYASTEDILYRQFPCLCQADNCRKWITGQLESINKEGLAYLKKAKYTIPDNLVYAHA</sequence>
<evidence type="ECO:0000259" key="4">
    <source>
        <dbReference type="PROSITE" id="PS50868"/>
    </source>
</evidence>
<evidence type="ECO:0000313" key="6">
    <source>
        <dbReference type="Proteomes" id="UP001320148"/>
    </source>
</evidence>
<evidence type="ECO:0000256" key="2">
    <source>
        <dbReference type="ARBA" id="ARBA00022691"/>
    </source>
</evidence>
<dbReference type="Pfam" id="PF00856">
    <property type="entry name" value="SET"/>
    <property type="match status" value="1"/>
</dbReference>
<evidence type="ECO:0000313" key="5">
    <source>
        <dbReference type="EMBL" id="BCS97447.1"/>
    </source>
</evidence>
<accession>A0ABM7PIP6</accession>
<evidence type="ECO:0000259" key="3">
    <source>
        <dbReference type="PROSITE" id="PS50280"/>
    </source>
</evidence>
<keyword evidence="6" id="KW-1185">Reference proteome</keyword>
<dbReference type="PROSITE" id="PS50868">
    <property type="entry name" value="POST_SET"/>
    <property type="match status" value="1"/>
</dbReference>
<evidence type="ECO:0000256" key="1">
    <source>
        <dbReference type="ARBA" id="ARBA00022679"/>
    </source>
</evidence>
<dbReference type="PANTHER" id="PTHR12350:SF19">
    <property type="entry name" value="SET DOMAIN-CONTAINING PROTEIN"/>
    <property type="match status" value="1"/>
</dbReference>
<proteinExistence type="predicted"/>
<feature type="domain" description="Post-SET" evidence="4">
    <location>
        <begin position="120"/>
        <end position="136"/>
    </location>
</feature>
<dbReference type="PANTHER" id="PTHR12350">
    <property type="entry name" value="HISTONE-LYSINE N-METHYLTRANSFERASE-RELATED"/>
    <property type="match status" value="1"/>
</dbReference>
<feature type="domain" description="SET" evidence="3">
    <location>
        <begin position="18"/>
        <end position="112"/>
    </location>
</feature>
<dbReference type="InterPro" id="IPR053201">
    <property type="entry name" value="Flavunoidine_N-MTase"/>
</dbReference>
<dbReference type="InterPro" id="IPR001214">
    <property type="entry name" value="SET_dom"/>
</dbReference>
<evidence type="ECO:0008006" key="7">
    <source>
        <dbReference type="Google" id="ProtNLM"/>
    </source>
</evidence>
<dbReference type="InterPro" id="IPR046341">
    <property type="entry name" value="SET_dom_sf"/>
</dbReference>
<dbReference type="RefSeq" id="WP_236888872.1">
    <property type="nucleotide sequence ID" value="NZ_AP024488.1"/>
</dbReference>
<dbReference type="Gene3D" id="2.170.270.10">
    <property type="entry name" value="SET domain"/>
    <property type="match status" value="1"/>
</dbReference>
<dbReference type="EMBL" id="AP024488">
    <property type="protein sequence ID" value="BCS97447.1"/>
    <property type="molecule type" value="Genomic_DNA"/>
</dbReference>
<reference evidence="5 6" key="1">
    <citation type="submission" date="2021-02" db="EMBL/GenBank/DDBJ databases">
        <title>Complete genome of Desulfoluna sp. strain ASN36.</title>
        <authorList>
            <person name="Takahashi A."/>
            <person name="Kojima H."/>
            <person name="Fukui M."/>
        </authorList>
    </citation>
    <scope>NUCLEOTIDE SEQUENCE [LARGE SCALE GENOMIC DNA]</scope>
    <source>
        <strain evidence="5 6">ASN36</strain>
    </source>
</reference>
<dbReference type="PROSITE" id="PS50280">
    <property type="entry name" value="SET"/>
    <property type="match status" value="1"/>
</dbReference>
<keyword evidence="2" id="KW-0949">S-adenosyl-L-methionine</keyword>